<sequence>MFISIGDLLGPRAFLESSVLGMNTAALVSVSSASTLYTLSPSLYKSGSVMEDSGLYALAKCGSSKSPLGSSFNSCGGFILILRFCKGNMGCRAMLRSLYLFRNSSLSKYLL</sequence>
<proteinExistence type="predicted"/>
<evidence type="ECO:0000313" key="2">
    <source>
        <dbReference type="Proteomes" id="UP001181693"/>
    </source>
</evidence>
<accession>A0AAV2ZS34</accession>
<gene>
    <name evidence="1" type="ORF">GDO54_002472</name>
</gene>
<dbReference type="AlphaFoldDB" id="A0AAV2ZS34"/>
<comment type="caution">
    <text evidence="1">The sequence shown here is derived from an EMBL/GenBank/DDBJ whole genome shotgun (WGS) entry which is preliminary data.</text>
</comment>
<organism evidence="1 2">
    <name type="scientific">Pyxicephalus adspersus</name>
    <name type="common">African bullfrog</name>
    <dbReference type="NCBI Taxonomy" id="30357"/>
    <lineage>
        <taxon>Eukaryota</taxon>
        <taxon>Metazoa</taxon>
        <taxon>Chordata</taxon>
        <taxon>Craniata</taxon>
        <taxon>Vertebrata</taxon>
        <taxon>Euteleostomi</taxon>
        <taxon>Amphibia</taxon>
        <taxon>Batrachia</taxon>
        <taxon>Anura</taxon>
        <taxon>Neobatrachia</taxon>
        <taxon>Ranoidea</taxon>
        <taxon>Pyxicephalidae</taxon>
        <taxon>Pyxicephalinae</taxon>
        <taxon>Pyxicephalus</taxon>
    </lineage>
</organism>
<dbReference type="Proteomes" id="UP001181693">
    <property type="component" value="Unassembled WGS sequence"/>
</dbReference>
<reference evidence="1" key="1">
    <citation type="thesis" date="2020" institute="ProQuest LLC" country="789 East Eisenhower Parkway, Ann Arbor, MI, USA">
        <title>Comparative Genomics and Chromosome Evolution.</title>
        <authorList>
            <person name="Mudd A.B."/>
        </authorList>
    </citation>
    <scope>NUCLEOTIDE SEQUENCE</scope>
    <source>
        <strain evidence="1">1538</strain>
        <tissue evidence="1">Blood</tissue>
    </source>
</reference>
<keyword evidence="2" id="KW-1185">Reference proteome</keyword>
<evidence type="ECO:0000313" key="1">
    <source>
        <dbReference type="EMBL" id="DBA16948.1"/>
    </source>
</evidence>
<dbReference type="EMBL" id="DYDO01000010">
    <property type="protein sequence ID" value="DBA16948.1"/>
    <property type="molecule type" value="Genomic_DNA"/>
</dbReference>
<name>A0AAV2ZS34_PYXAD</name>
<protein>
    <submittedName>
        <fullName evidence="1">Uncharacterized protein</fullName>
    </submittedName>
</protein>